<dbReference type="EMBL" id="MGES01000001">
    <property type="protein sequence ID" value="OGL89465.1"/>
    <property type="molecule type" value="Genomic_DNA"/>
</dbReference>
<keyword evidence="1" id="KW-0472">Membrane</keyword>
<evidence type="ECO:0000256" key="1">
    <source>
        <dbReference type="SAM" id="Phobius"/>
    </source>
</evidence>
<comment type="caution">
    <text evidence="3">The sequence shown here is derived from an EMBL/GenBank/DDBJ whole genome shotgun (WGS) entry which is preliminary data.</text>
</comment>
<dbReference type="InterPro" id="IPR011047">
    <property type="entry name" value="Quinoprotein_ADH-like_sf"/>
</dbReference>
<dbReference type="SUPFAM" id="SSF50998">
    <property type="entry name" value="Quinoprotein alcohol dehydrogenase-like"/>
    <property type="match status" value="1"/>
</dbReference>
<keyword evidence="1" id="KW-0812">Transmembrane</keyword>
<dbReference type="STRING" id="1802410.A3H75_01160"/>
<evidence type="ECO:0000313" key="3">
    <source>
        <dbReference type="EMBL" id="OGL89465.1"/>
    </source>
</evidence>
<proteinExistence type="predicted"/>
<dbReference type="Gene3D" id="2.130.10.10">
    <property type="entry name" value="YVTN repeat-like/Quinoprotein amine dehydrogenase"/>
    <property type="match status" value="2"/>
</dbReference>
<feature type="transmembrane region" description="Helical" evidence="1">
    <location>
        <begin position="7"/>
        <end position="29"/>
    </location>
</feature>
<evidence type="ECO:0000259" key="2">
    <source>
        <dbReference type="Pfam" id="PF13360"/>
    </source>
</evidence>
<dbReference type="AlphaFoldDB" id="A0A1F7VG52"/>
<organism evidence="3 4">
    <name type="scientific">Candidatus Uhrbacteria bacterium RIFCSPLOWO2_02_FULL_51_9</name>
    <dbReference type="NCBI Taxonomy" id="1802410"/>
    <lineage>
        <taxon>Bacteria</taxon>
        <taxon>Candidatus Uhriibacteriota</taxon>
    </lineage>
</organism>
<dbReference type="InterPro" id="IPR015943">
    <property type="entry name" value="WD40/YVTN_repeat-like_dom_sf"/>
</dbReference>
<sequence>MTQKNKWWLVLVLVLGISVVALTVVYFVYVKKPVETGERSIFNPEIPINEYWDWGTINNLHLYINNTDKSVIYALDDTGKIVWTVWGRDYGIGRFEIFKTQDKLLIKSFISDELKTIWDILWVFDGGGRLKWKHSFKGYLDMPQRLVTTENNLILENRSDNQCNAGCGVICKEDLKNYCRETQTWAFNLDTGKIVWRNNTPNYYGHYLSLKDGKIVARSGGVGSGRLVHEYVVGSKTGVIESQKVSIDDGEYNQDKENTLIFDLNARKISLHKRGTDTVRWSLNGQSFLYNWVYENLNGNYKTVILDEIIFSYGGNKDDETKVLAFDKGNGELLWQGQYDTSDLGISPLKIITKDGVLLFNVSYASKSNIWAVDSRTGVILWKKVNLWFSGIDENNLIIANSYKTNKTTKVVKLELKTGEEVRE</sequence>
<protein>
    <recommendedName>
        <fullName evidence="2">Pyrrolo-quinoline quinone repeat domain-containing protein</fullName>
    </recommendedName>
</protein>
<dbReference type="InterPro" id="IPR002372">
    <property type="entry name" value="PQQ_rpt_dom"/>
</dbReference>
<dbReference type="Pfam" id="PF13360">
    <property type="entry name" value="PQQ_2"/>
    <property type="match status" value="1"/>
</dbReference>
<keyword evidence="1" id="KW-1133">Transmembrane helix</keyword>
<accession>A0A1F7VG52</accession>
<dbReference type="Proteomes" id="UP000176678">
    <property type="component" value="Unassembled WGS sequence"/>
</dbReference>
<evidence type="ECO:0000313" key="4">
    <source>
        <dbReference type="Proteomes" id="UP000176678"/>
    </source>
</evidence>
<name>A0A1F7VG52_9BACT</name>
<gene>
    <name evidence="3" type="ORF">A3H75_01160</name>
</gene>
<reference evidence="3 4" key="1">
    <citation type="journal article" date="2016" name="Nat. Commun.">
        <title>Thousands of microbial genomes shed light on interconnected biogeochemical processes in an aquifer system.</title>
        <authorList>
            <person name="Anantharaman K."/>
            <person name="Brown C.T."/>
            <person name="Hug L.A."/>
            <person name="Sharon I."/>
            <person name="Castelle C.J."/>
            <person name="Probst A.J."/>
            <person name="Thomas B.C."/>
            <person name="Singh A."/>
            <person name="Wilkins M.J."/>
            <person name="Karaoz U."/>
            <person name="Brodie E.L."/>
            <person name="Williams K.H."/>
            <person name="Hubbard S.S."/>
            <person name="Banfield J.F."/>
        </authorList>
    </citation>
    <scope>NUCLEOTIDE SEQUENCE [LARGE SCALE GENOMIC DNA]</scope>
</reference>
<feature type="domain" description="Pyrrolo-quinoline quinone repeat" evidence="2">
    <location>
        <begin position="296"/>
        <end position="385"/>
    </location>
</feature>